<comment type="caution">
    <text evidence="1">The sequence shown here is derived from an EMBL/GenBank/DDBJ whole genome shotgun (WGS) entry which is preliminary data.</text>
</comment>
<organism evidence="1 2">
    <name type="scientific">Dolosicoccus paucivorans</name>
    <dbReference type="NCBI Taxonomy" id="84521"/>
    <lineage>
        <taxon>Bacteria</taxon>
        <taxon>Bacillati</taxon>
        <taxon>Bacillota</taxon>
        <taxon>Bacilli</taxon>
        <taxon>Lactobacillales</taxon>
        <taxon>Aerococcaceae</taxon>
        <taxon>Dolosicoccus</taxon>
    </lineage>
</organism>
<reference evidence="1 2" key="1">
    <citation type="submission" date="2017-09" db="EMBL/GenBank/DDBJ databases">
        <title>Bacterial strain isolated from the female urinary microbiota.</title>
        <authorList>
            <person name="Thomas-White K."/>
            <person name="Kumar N."/>
            <person name="Forster S."/>
            <person name="Putonti C."/>
            <person name="Lawley T."/>
            <person name="Wolfe A.J."/>
        </authorList>
    </citation>
    <scope>NUCLEOTIDE SEQUENCE [LARGE SCALE GENOMIC DNA]</scope>
    <source>
        <strain evidence="1 2">UMB0852</strain>
    </source>
</reference>
<name>A0A1G8PYB4_9LACT</name>
<proteinExistence type="predicted"/>
<dbReference type="Proteomes" id="UP000235682">
    <property type="component" value="Unassembled WGS sequence"/>
</dbReference>
<dbReference type="OrthoDB" id="1910980at2"/>
<protein>
    <submittedName>
        <fullName evidence="1">Uncharacterized protein</fullName>
    </submittedName>
</protein>
<sequence length="109" mass="12875">MKNERLIELLERDNTNDNDNERLAMFTIFAGNEDLYSKVDKIYDFKERSINLDVFEEVDLSSGTYQLVKLAFNLYSFQNEANVVEVFRSLDDENYKLAMQAIDIRFNKV</sequence>
<dbReference type="AlphaFoldDB" id="A0A1G8PYB4"/>
<dbReference type="InterPro" id="IPR045721">
    <property type="entry name" value="DUF6075"/>
</dbReference>
<dbReference type="RefSeq" id="WP_092087032.1">
    <property type="nucleotide sequence ID" value="NZ_FNEL01000091.1"/>
</dbReference>
<dbReference type="Pfam" id="PF19552">
    <property type="entry name" value="DUF6075"/>
    <property type="match status" value="1"/>
</dbReference>
<keyword evidence="2" id="KW-1185">Reference proteome</keyword>
<evidence type="ECO:0000313" key="1">
    <source>
        <dbReference type="EMBL" id="PMC56698.1"/>
    </source>
</evidence>
<evidence type="ECO:0000313" key="2">
    <source>
        <dbReference type="Proteomes" id="UP000235682"/>
    </source>
</evidence>
<gene>
    <name evidence="1" type="ORF">CJ205_08375</name>
</gene>
<dbReference type="EMBL" id="PNHE01000064">
    <property type="protein sequence ID" value="PMC56698.1"/>
    <property type="molecule type" value="Genomic_DNA"/>
</dbReference>
<accession>A0A1G8PYB4</accession>